<keyword evidence="1" id="KW-1133">Transmembrane helix</keyword>
<organism evidence="2 3">
    <name type="scientific">Pararhizobium antarcticum</name>
    <dbReference type="NCBI Taxonomy" id="1798805"/>
    <lineage>
        <taxon>Bacteria</taxon>
        <taxon>Pseudomonadati</taxon>
        <taxon>Pseudomonadota</taxon>
        <taxon>Alphaproteobacteria</taxon>
        <taxon>Hyphomicrobiales</taxon>
        <taxon>Rhizobiaceae</taxon>
        <taxon>Rhizobium/Agrobacterium group</taxon>
        <taxon>Pararhizobium</taxon>
    </lineage>
</organism>
<name>A0A657LZ01_9HYPH</name>
<reference evidence="2 3" key="1">
    <citation type="submission" date="2016-02" db="EMBL/GenBank/DDBJ databases">
        <title>Genome sequencing of a beta-galactosidase producing bacteria Rhizobium sp. 59.</title>
        <authorList>
            <person name="Wang D."/>
            <person name="Kot W."/>
            <person name="Qin Y."/>
            <person name="Hansen L."/>
            <person name="Naqvi K."/>
            <person name="Rensing C."/>
        </authorList>
    </citation>
    <scope>NUCLEOTIDE SEQUENCE [LARGE SCALE GENOMIC DNA]</scope>
    <source>
        <strain evidence="2 3">59</strain>
    </source>
</reference>
<dbReference type="OrthoDB" id="8403108at2"/>
<dbReference type="RefSeq" id="WP_071831457.1">
    <property type="nucleotide sequence ID" value="NZ_LSRP01000024.1"/>
</dbReference>
<evidence type="ECO:0000313" key="2">
    <source>
        <dbReference type="EMBL" id="OJG00606.1"/>
    </source>
</evidence>
<keyword evidence="3" id="KW-1185">Reference proteome</keyword>
<dbReference type="EMBL" id="LSRP01000024">
    <property type="protein sequence ID" value="OJG00606.1"/>
    <property type="molecule type" value="Genomic_DNA"/>
</dbReference>
<accession>A0A657LZ01</accession>
<dbReference type="Proteomes" id="UP000182661">
    <property type="component" value="Unassembled WGS sequence"/>
</dbReference>
<dbReference type="AlphaFoldDB" id="A0A657LZ01"/>
<protein>
    <submittedName>
        <fullName evidence="2">Uncharacterized protein</fullName>
    </submittedName>
</protein>
<feature type="transmembrane region" description="Helical" evidence="1">
    <location>
        <begin position="41"/>
        <end position="60"/>
    </location>
</feature>
<proteinExistence type="predicted"/>
<keyword evidence="1" id="KW-0812">Transmembrane</keyword>
<gene>
    <name evidence="2" type="ORF">AX760_10610</name>
</gene>
<comment type="caution">
    <text evidence="2">The sequence shown here is derived from an EMBL/GenBank/DDBJ whole genome shotgun (WGS) entry which is preliminary data.</text>
</comment>
<sequence length="61" mass="6504">MEIYSLVIAHMRAAARTVPMSALAEDCYYAKHSDMRCFRPGVPGSVAMAAGMIVMLGLALG</sequence>
<evidence type="ECO:0000256" key="1">
    <source>
        <dbReference type="SAM" id="Phobius"/>
    </source>
</evidence>
<keyword evidence="1" id="KW-0472">Membrane</keyword>
<evidence type="ECO:0000313" key="3">
    <source>
        <dbReference type="Proteomes" id="UP000182661"/>
    </source>
</evidence>